<dbReference type="AlphaFoldDB" id="A0A5D2E2W6"/>
<organism evidence="1 2">
    <name type="scientific">Gossypium darwinii</name>
    <name type="common">Darwin's cotton</name>
    <name type="synonym">Gossypium barbadense var. darwinii</name>
    <dbReference type="NCBI Taxonomy" id="34276"/>
    <lineage>
        <taxon>Eukaryota</taxon>
        <taxon>Viridiplantae</taxon>
        <taxon>Streptophyta</taxon>
        <taxon>Embryophyta</taxon>
        <taxon>Tracheophyta</taxon>
        <taxon>Spermatophyta</taxon>
        <taxon>Magnoliopsida</taxon>
        <taxon>eudicotyledons</taxon>
        <taxon>Gunneridae</taxon>
        <taxon>Pentapetalae</taxon>
        <taxon>rosids</taxon>
        <taxon>malvids</taxon>
        <taxon>Malvales</taxon>
        <taxon>Malvaceae</taxon>
        <taxon>Malvoideae</taxon>
        <taxon>Gossypium</taxon>
    </lineage>
</organism>
<gene>
    <name evidence="1" type="ORF">ES288_A13G240200v1</name>
</gene>
<dbReference type="EMBL" id="CM017700">
    <property type="protein sequence ID" value="TYG87746.1"/>
    <property type="molecule type" value="Genomic_DNA"/>
</dbReference>
<evidence type="ECO:0000313" key="1">
    <source>
        <dbReference type="EMBL" id="TYG87746.1"/>
    </source>
</evidence>
<sequence length="51" mass="5939">MATCHFHKKQIRSLMLGLQLGDTAEPPSNLVADHAQKKHKQRLEVWRPWCC</sequence>
<name>A0A5D2E2W6_GOSDA</name>
<evidence type="ECO:0000313" key="2">
    <source>
        <dbReference type="Proteomes" id="UP000323506"/>
    </source>
</evidence>
<proteinExistence type="predicted"/>
<keyword evidence="2" id="KW-1185">Reference proteome</keyword>
<reference evidence="1 2" key="1">
    <citation type="submission" date="2019-06" db="EMBL/GenBank/DDBJ databases">
        <title>WGS assembly of Gossypium darwinii.</title>
        <authorList>
            <person name="Chen Z.J."/>
            <person name="Sreedasyam A."/>
            <person name="Ando A."/>
            <person name="Song Q."/>
            <person name="De L."/>
            <person name="Hulse-Kemp A."/>
            <person name="Ding M."/>
            <person name="Ye W."/>
            <person name="Kirkbride R."/>
            <person name="Jenkins J."/>
            <person name="Plott C."/>
            <person name="Lovell J."/>
            <person name="Lin Y.-M."/>
            <person name="Vaughn R."/>
            <person name="Liu B."/>
            <person name="Li W."/>
            <person name="Simpson S."/>
            <person name="Scheffler B."/>
            <person name="Saski C."/>
            <person name="Grover C."/>
            <person name="Hu G."/>
            <person name="Conover J."/>
            <person name="Carlson J."/>
            <person name="Shu S."/>
            <person name="Boston L."/>
            <person name="Williams M."/>
            <person name="Peterson D."/>
            <person name="Mcgee K."/>
            <person name="Jones D."/>
            <person name="Wendel J."/>
            <person name="Stelly D."/>
            <person name="Grimwood J."/>
            <person name="Schmutz J."/>
        </authorList>
    </citation>
    <scope>NUCLEOTIDE SEQUENCE [LARGE SCALE GENOMIC DNA]</scope>
    <source>
        <strain evidence="1">1808015.09</strain>
    </source>
</reference>
<accession>A0A5D2E2W6</accession>
<protein>
    <submittedName>
        <fullName evidence="1">Uncharacterized protein</fullName>
    </submittedName>
</protein>
<dbReference type="Proteomes" id="UP000323506">
    <property type="component" value="Chromosome A13"/>
</dbReference>